<organism evidence="1 2">
    <name type="scientific">Paraburkholderia ribeironis</name>
    <dbReference type="NCBI Taxonomy" id="1247936"/>
    <lineage>
        <taxon>Bacteria</taxon>
        <taxon>Pseudomonadati</taxon>
        <taxon>Pseudomonadota</taxon>
        <taxon>Betaproteobacteria</taxon>
        <taxon>Burkholderiales</taxon>
        <taxon>Burkholderiaceae</taxon>
        <taxon>Paraburkholderia</taxon>
    </lineage>
</organism>
<name>A0A1N7SA65_9BURK</name>
<keyword evidence="2" id="KW-1185">Reference proteome</keyword>
<dbReference type="STRING" id="1247936.BN2475_470089"/>
<dbReference type="EMBL" id="CYGX02000047">
    <property type="protein sequence ID" value="SIT44287.1"/>
    <property type="molecule type" value="Genomic_DNA"/>
</dbReference>
<sequence length="129" mass="14023">MLQCGMFRAIRECPERVRGFTLDRTARTPGVQASVVDIKGNFRVANVSIFISHYENEFRNANVLASHKGGSYNRFIGCSSSATSAVSSTSSFGGLNPNRSFGFFFVRKVQLALCAGQIDGAVALNSRTF</sequence>
<dbReference type="Proteomes" id="UP000187012">
    <property type="component" value="Unassembled WGS sequence"/>
</dbReference>
<reference evidence="1 2" key="1">
    <citation type="submission" date="2016-12" db="EMBL/GenBank/DDBJ databases">
        <authorList>
            <person name="Song W.-J."/>
            <person name="Kurnit D.M."/>
        </authorList>
    </citation>
    <scope>NUCLEOTIDE SEQUENCE [LARGE SCALE GENOMIC DNA]</scope>
    <source>
        <strain evidence="1 2">STM7296</strain>
    </source>
</reference>
<proteinExistence type="predicted"/>
<protein>
    <submittedName>
        <fullName evidence="1">Uncharacterized protein</fullName>
    </submittedName>
</protein>
<dbReference type="AlphaFoldDB" id="A0A1N7SA65"/>
<evidence type="ECO:0000313" key="1">
    <source>
        <dbReference type="EMBL" id="SIT44287.1"/>
    </source>
</evidence>
<gene>
    <name evidence="1" type="ORF">BN2475_470089</name>
</gene>
<evidence type="ECO:0000313" key="2">
    <source>
        <dbReference type="Proteomes" id="UP000187012"/>
    </source>
</evidence>
<accession>A0A1N7SA65</accession>